<keyword evidence="2" id="KW-1133">Transmembrane helix</keyword>
<feature type="transmembrane region" description="Helical" evidence="2">
    <location>
        <begin position="47"/>
        <end position="67"/>
    </location>
</feature>
<gene>
    <name evidence="3" type="ORF">AB0K40_20720</name>
</gene>
<accession>A0ABV3H5Y8</accession>
<evidence type="ECO:0000313" key="4">
    <source>
        <dbReference type="Proteomes" id="UP001552427"/>
    </source>
</evidence>
<reference evidence="3 4" key="1">
    <citation type="submission" date="2024-06" db="EMBL/GenBank/DDBJ databases">
        <title>The Natural Products Discovery Center: Release of the First 8490 Sequenced Strains for Exploring Actinobacteria Biosynthetic Diversity.</title>
        <authorList>
            <person name="Kalkreuter E."/>
            <person name="Kautsar S.A."/>
            <person name="Yang D."/>
            <person name="Bader C.D."/>
            <person name="Teijaro C.N."/>
            <person name="Fluegel L."/>
            <person name="Davis C.M."/>
            <person name="Simpson J.R."/>
            <person name="Lauterbach L."/>
            <person name="Steele A.D."/>
            <person name="Gui C."/>
            <person name="Meng S."/>
            <person name="Li G."/>
            <person name="Viehrig K."/>
            <person name="Ye F."/>
            <person name="Su P."/>
            <person name="Kiefer A.F."/>
            <person name="Nichols A."/>
            <person name="Cepeda A.J."/>
            <person name="Yan W."/>
            <person name="Fan B."/>
            <person name="Jiang Y."/>
            <person name="Adhikari A."/>
            <person name="Zheng C.-J."/>
            <person name="Schuster L."/>
            <person name="Cowan T.M."/>
            <person name="Smanski M.J."/>
            <person name="Chevrette M.G."/>
            <person name="De Carvalho L.P.S."/>
            <person name="Shen B."/>
        </authorList>
    </citation>
    <scope>NUCLEOTIDE SEQUENCE [LARGE SCALE GENOMIC DNA]</scope>
    <source>
        <strain evidence="3 4">NPDC049574</strain>
    </source>
</reference>
<keyword evidence="2" id="KW-0472">Membrane</keyword>
<name>A0ABV3H5Y8_9ACTN</name>
<feature type="region of interest" description="Disordered" evidence="1">
    <location>
        <begin position="153"/>
        <end position="174"/>
    </location>
</feature>
<evidence type="ECO:0000256" key="1">
    <source>
        <dbReference type="SAM" id="MobiDB-lite"/>
    </source>
</evidence>
<protein>
    <submittedName>
        <fullName evidence="3">Uncharacterized protein</fullName>
    </submittedName>
</protein>
<keyword evidence="2" id="KW-0812">Transmembrane</keyword>
<dbReference type="Proteomes" id="UP001552427">
    <property type="component" value="Unassembled WGS sequence"/>
</dbReference>
<evidence type="ECO:0000256" key="2">
    <source>
        <dbReference type="SAM" id="Phobius"/>
    </source>
</evidence>
<evidence type="ECO:0000313" key="3">
    <source>
        <dbReference type="EMBL" id="MEV4287941.1"/>
    </source>
</evidence>
<comment type="caution">
    <text evidence="3">The sequence shown here is derived from an EMBL/GenBank/DDBJ whole genome shotgun (WGS) entry which is preliminary data.</text>
</comment>
<proteinExistence type="predicted"/>
<dbReference type="EMBL" id="JBFARM010000006">
    <property type="protein sequence ID" value="MEV4287941.1"/>
    <property type="molecule type" value="Genomic_DNA"/>
</dbReference>
<organism evidence="3 4">
    <name type="scientific">Nonomuraea bangladeshensis</name>
    <dbReference type="NCBI Taxonomy" id="404385"/>
    <lineage>
        <taxon>Bacteria</taxon>
        <taxon>Bacillati</taxon>
        <taxon>Actinomycetota</taxon>
        <taxon>Actinomycetes</taxon>
        <taxon>Streptosporangiales</taxon>
        <taxon>Streptosporangiaceae</taxon>
        <taxon>Nonomuraea</taxon>
    </lineage>
</organism>
<sequence length="255" mass="27290">MRHTESDLRALLDERGHHPAGGEPSVSLDAIVRRGRRIHRGRRVRRALGAGGALAAAVTLVFTLPVIRQEAPPASMTAGPPADMAEVVRAPELPATYQVKLGAKEFAMPRIHAEQFSTVGVHRTVTFTPVSRSTGFTVVCADPRAWVVTITDTRSGEPSGTSGRCGKGGGPHHDELSAPADWLKRPQTLEVWVFPSDAPISKVMKSTVGCEPRGCDEDDQAGALSRPEVLERLSAEVGEQPGGWAVGVYDAPRKE</sequence>
<keyword evidence="4" id="KW-1185">Reference proteome</keyword>
<dbReference type="RefSeq" id="WP_364452146.1">
    <property type="nucleotide sequence ID" value="NZ_JBFARM010000006.1"/>
</dbReference>